<proteinExistence type="predicted"/>
<keyword evidence="2" id="KW-0812">Transmembrane</keyword>
<evidence type="ECO:0000256" key="2">
    <source>
        <dbReference type="SAM" id="Phobius"/>
    </source>
</evidence>
<reference evidence="3 4" key="1">
    <citation type="submission" date="2020-05" db="EMBL/GenBank/DDBJ databases">
        <title>MicrobeNet Type strains.</title>
        <authorList>
            <person name="Nicholson A.C."/>
        </authorList>
    </citation>
    <scope>NUCLEOTIDE SEQUENCE [LARGE SCALE GENOMIC DNA]</scope>
    <source>
        <strain evidence="3 4">JCM 14547</strain>
    </source>
</reference>
<comment type="caution">
    <text evidence="3">The sequence shown here is derived from an EMBL/GenBank/DDBJ whole genome shotgun (WGS) entry which is preliminary data.</text>
</comment>
<evidence type="ECO:0000313" key="4">
    <source>
        <dbReference type="Proteomes" id="UP000555552"/>
    </source>
</evidence>
<feature type="transmembrane region" description="Helical" evidence="2">
    <location>
        <begin position="120"/>
        <end position="141"/>
    </location>
</feature>
<name>A0A849BMS0_9ACTN</name>
<feature type="region of interest" description="Disordered" evidence="1">
    <location>
        <begin position="143"/>
        <end position="168"/>
    </location>
</feature>
<protein>
    <submittedName>
        <fullName evidence="3">Uncharacterized protein</fullName>
    </submittedName>
</protein>
<keyword evidence="2" id="KW-1133">Transmembrane helix</keyword>
<dbReference type="EMBL" id="JABEMA010000418">
    <property type="protein sequence ID" value="NNH24599.1"/>
    <property type="molecule type" value="Genomic_DNA"/>
</dbReference>
<organism evidence="3 4">
    <name type="scientific">Pseudokineococcus marinus</name>
    <dbReference type="NCBI Taxonomy" id="351215"/>
    <lineage>
        <taxon>Bacteria</taxon>
        <taxon>Bacillati</taxon>
        <taxon>Actinomycetota</taxon>
        <taxon>Actinomycetes</taxon>
        <taxon>Kineosporiales</taxon>
        <taxon>Kineosporiaceae</taxon>
        <taxon>Pseudokineococcus</taxon>
    </lineage>
</organism>
<evidence type="ECO:0000313" key="3">
    <source>
        <dbReference type="EMBL" id="NNH24599.1"/>
    </source>
</evidence>
<evidence type="ECO:0000256" key="1">
    <source>
        <dbReference type="SAM" id="MobiDB-lite"/>
    </source>
</evidence>
<keyword evidence="4" id="KW-1185">Reference proteome</keyword>
<feature type="transmembrane region" description="Helical" evidence="2">
    <location>
        <begin position="79"/>
        <end position="100"/>
    </location>
</feature>
<dbReference type="Proteomes" id="UP000555552">
    <property type="component" value="Unassembled WGS sequence"/>
</dbReference>
<accession>A0A849BMS0</accession>
<gene>
    <name evidence="3" type="ORF">HLB09_16195</name>
</gene>
<feature type="compositionally biased region" description="Low complexity" evidence="1">
    <location>
        <begin position="150"/>
        <end position="162"/>
    </location>
</feature>
<sequence>LLAATAAAAVVTAVVLALLARPAGGAPAGQVVTAGHPVLGLGLLALGALVGAGDFTTGAATTTYAAVPRRLPVLGAQAVLTAVAALLTGSTAVVGAVVATTGDLVAPGVAATPGALAADGAGLVLHVTGLALLAIGAGALLRRPAPPSSCRPSSSWSSTRCWRPARAR</sequence>
<dbReference type="AlphaFoldDB" id="A0A849BMS0"/>
<keyword evidence="2" id="KW-0472">Membrane</keyword>
<feature type="transmembrane region" description="Helical" evidence="2">
    <location>
        <begin position="41"/>
        <end position="67"/>
    </location>
</feature>
<feature type="non-terminal residue" evidence="3">
    <location>
        <position position="1"/>
    </location>
</feature>